<evidence type="ECO:0000313" key="1">
    <source>
        <dbReference type="EMBL" id="GEU89252.1"/>
    </source>
</evidence>
<comment type="caution">
    <text evidence="1">The sequence shown here is derived from an EMBL/GenBank/DDBJ whole genome shotgun (WGS) entry which is preliminary data.</text>
</comment>
<name>A0A6L2NW53_TANCI</name>
<dbReference type="AlphaFoldDB" id="A0A6L2NW53"/>
<gene>
    <name evidence="1" type="ORF">Tci_061230</name>
</gene>
<proteinExistence type="predicted"/>
<accession>A0A6L2NW53</accession>
<organism evidence="1">
    <name type="scientific">Tanacetum cinerariifolium</name>
    <name type="common">Dalmatian daisy</name>
    <name type="synonym">Chrysanthemum cinerariifolium</name>
    <dbReference type="NCBI Taxonomy" id="118510"/>
    <lineage>
        <taxon>Eukaryota</taxon>
        <taxon>Viridiplantae</taxon>
        <taxon>Streptophyta</taxon>
        <taxon>Embryophyta</taxon>
        <taxon>Tracheophyta</taxon>
        <taxon>Spermatophyta</taxon>
        <taxon>Magnoliopsida</taxon>
        <taxon>eudicotyledons</taxon>
        <taxon>Gunneridae</taxon>
        <taxon>Pentapetalae</taxon>
        <taxon>asterids</taxon>
        <taxon>campanulids</taxon>
        <taxon>Asterales</taxon>
        <taxon>Asteraceae</taxon>
        <taxon>Asteroideae</taxon>
        <taxon>Anthemideae</taxon>
        <taxon>Anthemidinae</taxon>
        <taxon>Tanacetum</taxon>
    </lineage>
</organism>
<dbReference type="EMBL" id="BKCJ010009922">
    <property type="protein sequence ID" value="GEU89252.1"/>
    <property type="molecule type" value="Genomic_DNA"/>
</dbReference>
<protein>
    <submittedName>
        <fullName evidence="1">Uncharacterized protein</fullName>
    </submittedName>
</protein>
<reference evidence="1" key="1">
    <citation type="journal article" date="2019" name="Sci. Rep.">
        <title>Draft genome of Tanacetum cinerariifolium, the natural source of mosquito coil.</title>
        <authorList>
            <person name="Yamashiro T."/>
            <person name="Shiraishi A."/>
            <person name="Satake H."/>
            <person name="Nakayama K."/>
        </authorList>
    </citation>
    <scope>NUCLEOTIDE SEQUENCE</scope>
</reference>
<sequence>MYAHINLNMRSARKPTIFIAQNVTTHLLYIIKNRSIKYSLLLMLRRLAVDTCCCSVAMTPGSSIVGDCFDASAHAFEDAFDNESFVHLGSASALNSKDQHLHLFGPQRPPSKKETIPSNIHVVQQPDAIVTTLVDTIRPSRRTICNYLQR</sequence>